<dbReference type="Proteomes" id="UP000502665">
    <property type="component" value="Chromosome"/>
</dbReference>
<dbReference type="RefSeq" id="WP_171398886.1">
    <property type="nucleotide sequence ID" value="NZ_CP049838.1"/>
</dbReference>
<proteinExistence type="predicted"/>
<feature type="region of interest" description="Disordered" evidence="1">
    <location>
        <begin position="144"/>
        <end position="189"/>
    </location>
</feature>
<feature type="region of interest" description="Disordered" evidence="1">
    <location>
        <begin position="1"/>
        <end position="78"/>
    </location>
</feature>
<evidence type="ECO:0000313" key="2">
    <source>
        <dbReference type="EMBL" id="QJT03439.1"/>
    </source>
</evidence>
<accession>A0A6M4WTG2</accession>
<evidence type="ECO:0000313" key="3">
    <source>
        <dbReference type="Proteomes" id="UP000502665"/>
    </source>
</evidence>
<feature type="compositionally biased region" description="Polar residues" evidence="1">
    <location>
        <begin position="148"/>
        <end position="159"/>
    </location>
</feature>
<keyword evidence="3" id="KW-1185">Reference proteome</keyword>
<protein>
    <submittedName>
        <fullName evidence="2">Uncharacterized protein</fullName>
    </submittedName>
</protein>
<evidence type="ECO:0000256" key="1">
    <source>
        <dbReference type="SAM" id="MobiDB-lite"/>
    </source>
</evidence>
<reference evidence="2" key="1">
    <citation type="submission" date="2020-03" db="EMBL/GenBank/DDBJ databases">
        <title>Molecular networking-based the target discovery of potent antiproliferative macrolactams: 5/6/7/16 polycyclic ansamycins and glycosylated trienomycin from Streptomyces cacaoi subsp. asoensis.</title>
        <authorList>
            <person name="Liu L.-L."/>
        </authorList>
    </citation>
    <scope>NUCLEOTIDE SEQUENCE [LARGE SCALE GENOMIC DNA]</scope>
    <source>
        <strain evidence="2">H2S5</strain>
    </source>
</reference>
<gene>
    <name evidence="2" type="ORF">G9272_26800</name>
</gene>
<dbReference type="AlphaFoldDB" id="A0A6M4WTG2"/>
<name>A0A6M4WTG2_9ACTN</name>
<dbReference type="EMBL" id="CP049838">
    <property type="protein sequence ID" value="QJT03439.1"/>
    <property type="molecule type" value="Genomic_DNA"/>
</dbReference>
<organism evidence="2 3">
    <name type="scientific">Streptomyces asoensis</name>
    <dbReference type="NCBI Taxonomy" id="249586"/>
    <lineage>
        <taxon>Bacteria</taxon>
        <taxon>Bacillati</taxon>
        <taxon>Actinomycetota</taxon>
        <taxon>Actinomycetes</taxon>
        <taxon>Kitasatosporales</taxon>
        <taxon>Streptomycetaceae</taxon>
        <taxon>Streptomyces</taxon>
    </lineage>
</organism>
<feature type="compositionally biased region" description="Low complexity" evidence="1">
    <location>
        <begin position="1"/>
        <end position="13"/>
    </location>
</feature>
<sequence length="189" mass="19129">MATAACAGGETTAQLPSRAAGTAKADGGESAPAAEDGHGELFPGSETEEPSASAIKLPRTEVGETTTGSLEISGEKPGQPVQNLVFKIEGTEVPSGGQCLGEVGPEGCSETFDYTPTRPGPYTGEATATMADGSMVTVPIYGEAVDSAASTPPTRITSAPPQTPDETETEEWSPEVSSDVPSPEDSDLP</sequence>